<keyword evidence="3" id="KW-1185">Reference proteome</keyword>
<dbReference type="AlphaFoldDB" id="A0A9Q3BLG5"/>
<protein>
    <recommendedName>
        <fullName evidence="4">Reverse transcriptase Ty1/copia-type domain-containing protein</fullName>
    </recommendedName>
</protein>
<feature type="region of interest" description="Disordered" evidence="1">
    <location>
        <begin position="196"/>
        <end position="218"/>
    </location>
</feature>
<comment type="caution">
    <text evidence="2">The sequence shown here is derived from an EMBL/GenBank/DDBJ whole genome shotgun (WGS) entry which is preliminary data.</text>
</comment>
<evidence type="ECO:0000313" key="2">
    <source>
        <dbReference type="EMBL" id="MBW0467255.1"/>
    </source>
</evidence>
<sequence length="218" mass="23905">MYGLSQCKLVTTPSEPHFYLHPATVEELAKLQSLGVNYQSAIGSINYLSTATRPNLSHAFSSLSQALESPGINHWNGFLHILRYLKGTQGLGLVYTQGDHCDIVGYSDVDWGNFRSTRRLVIGYLAQCCGNHILWKTRKQPSVSISTAEAEYKALCDLVSELLLAKSVSRLILSCSLLSIGVVGLGVRGDVENHNQDQFDQQNTTPSPTEATPPLLKN</sequence>
<dbReference type="EMBL" id="AVOT02001536">
    <property type="protein sequence ID" value="MBW0467255.1"/>
    <property type="molecule type" value="Genomic_DNA"/>
</dbReference>
<dbReference type="Proteomes" id="UP000765509">
    <property type="component" value="Unassembled WGS sequence"/>
</dbReference>
<reference evidence="2" key="1">
    <citation type="submission" date="2021-03" db="EMBL/GenBank/DDBJ databases">
        <title>Draft genome sequence of rust myrtle Austropuccinia psidii MF-1, a brazilian biotype.</title>
        <authorList>
            <person name="Quecine M.C."/>
            <person name="Pachon D.M.R."/>
            <person name="Bonatelli M.L."/>
            <person name="Correr F.H."/>
            <person name="Franceschini L.M."/>
            <person name="Leite T.F."/>
            <person name="Margarido G.R.A."/>
            <person name="Almeida C.A."/>
            <person name="Ferrarezi J.A."/>
            <person name="Labate C.A."/>
        </authorList>
    </citation>
    <scope>NUCLEOTIDE SEQUENCE</scope>
    <source>
        <strain evidence="2">MF-1</strain>
    </source>
</reference>
<gene>
    <name evidence="2" type="ORF">O181_006970</name>
</gene>
<name>A0A9Q3BLG5_9BASI</name>
<accession>A0A9Q3BLG5</accession>
<proteinExistence type="predicted"/>
<dbReference type="CDD" id="cd09272">
    <property type="entry name" value="RNase_HI_RT_Ty1"/>
    <property type="match status" value="1"/>
</dbReference>
<dbReference type="PANTHER" id="PTHR11439">
    <property type="entry name" value="GAG-POL-RELATED RETROTRANSPOSON"/>
    <property type="match status" value="1"/>
</dbReference>
<evidence type="ECO:0008006" key="4">
    <source>
        <dbReference type="Google" id="ProtNLM"/>
    </source>
</evidence>
<feature type="compositionally biased region" description="Polar residues" evidence="1">
    <location>
        <begin position="198"/>
        <end position="210"/>
    </location>
</feature>
<organism evidence="2 3">
    <name type="scientific">Austropuccinia psidii MF-1</name>
    <dbReference type="NCBI Taxonomy" id="1389203"/>
    <lineage>
        <taxon>Eukaryota</taxon>
        <taxon>Fungi</taxon>
        <taxon>Dikarya</taxon>
        <taxon>Basidiomycota</taxon>
        <taxon>Pucciniomycotina</taxon>
        <taxon>Pucciniomycetes</taxon>
        <taxon>Pucciniales</taxon>
        <taxon>Sphaerophragmiaceae</taxon>
        <taxon>Austropuccinia</taxon>
    </lineage>
</organism>
<dbReference type="PANTHER" id="PTHR11439:SF463">
    <property type="entry name" value="REVERSE TRANSCRIPTASE TY1_COPIA-TYPE DOMAIN-CONTAINING PROTEIN"/>
    <property type="match status" value="1"/>
</dbReference>
<evidence type="ECO:0000256" key="1">
    <source>
        <dbReference type="SAM" id="MobiDB-lite"/>
    </source>
</evidence>
<evidence type="ECO:0000313" key="3">
    <source>
        <dbReference type="Proteomes" id="UP000765509"/>
    </source>
</evidence>